<accession>V6HT56</accession>
<dbReference type="GO" id="GO:0016020">
    <property type="term" value="C:membrane"/>
    <property type="evidence" value="ECO:0007669"/>
    <property type="project" value="InterPro"/>
</dbReference>
<dbReference type="GO" id="GO:0012505">
    <property type="term" value="C:endomembrane system"/>
    <property type="evidence" value="ECO:0007669"/>
    <property type="project" value="UniProtKB-SubCell"/>
</dbReference>
<evidence type="ECO:0000313" key="9">
    <source>
        <dbReference type="EMBL" id="EQA60815.1"/>
    </source>
</evidence>
<evidence type="ECO:0000256" key="4">
    <source>
        <dbReference type="ARBA" id="ARBA00022692"/>
    </source>
</evidence>
<feature type="transmembrane region" description="Helical" evidence="7">
    <location>
        <begin position="47"/>
        <end position="67"/>
    </location>
</feature>
<keyword evidence="2 9" id="KW-0328">Glycosyltransferase</keyword>
<sequence>MDATVVFFSGGLWIKYVFPGIVGLRLFTLVVAALCIFIFYGILFRIGFSLLSALFAGLLLVTDLLFLRVGTMARMEMLCLFFALASLFLLVRTALDEHPRPVGKVEAFFPEFFLGCLFFLTRSVLCLGFLPCIFFGEGNLCRLLCFGWEGYFPLRFGSFGCFLIGIYFCFSLDCSSEERRSFSLCFPFSRRSKF</sequence>
<feature type="transmembrane region" description="Helical" evidence="7">
    <location>
        <begin position="112"/>
        <end position="136"/>
    </location>
</feature>
<keyword evidence="3" id="KW-0808">Transferase</keyword>
<dbReference type="Pfam" id="PF02366">
    <property type="entry name" value="PMT"/>
    <property type="match status" value="1"/>
</dbReference>
<dbReference type="EMBL" id="AHMT02000053">
    <property type="protein sequence ID" value="EQA60815.1"/>
    <property type="molecule type" value="Genomic_DNA"/>
</dbReference>
<evidence type="ECO:0000256" key="6">
    <source>
        <dbReference type="ARBA" id="ARBA00023136"/>
    </source>
</evidence>
<comment type="subcellular location">
    <subcellularLocation>
        <location evidence="1">Endomembrane system</location>
        <topology evidence="1">Multi-pass membrane protein</topology>
    </subcellularLocation>
</comment>
<dbReference type="InterPro" id="IPR003342">
    <property type="entry name" value="ArnT-like_N"/>
</dbReference>
<keyword evidence="6 7" id="KW-0472">Membrane</keyword>
<evidence type="ECO:0000256" key="1">
    <source>
        <dbReference type="ARBA" id="ARBA00004127"/>
    </source>
</evidence>
<dbReference type="GO" id="GO:0006493">
    <property type="term" value="P:protein O-linked glycosylation"/>
    <property type="evidence" value="ECO:0007669"/>
    <property type="project" value="InterPro"/>
</dbReference>
<name>V6HT56_9LEPT</name>
<organism evidence="9 10">
    <name type="scientific">Leptospira alexanderi serovar Manhao 3 str. L 60</name>
    <dbReference type="NCBI Taxonomy" id="1049759"/>
    <lineage>
        <taxon>Bacteria</taxon>
        <taxon>Pseudomonadati</taxon>
        <taxon>Spirochaetota</taxon>
        <taxon>Spirochaetia</taxon>
        <taxon>Leptospirales</taxon>
        <taxon>Leptospiraceae</taxon>
        <taxon>Leptospira</taxon>
    </lineage>
</organism>
<dbReference type="GO" id="GO:0000030">
    <property type="term" value="F:mannosyltransferase activity"/>
    <property type="evidence" value="ECO:0007669"/>
    <property type="project" value="InterPro"/>
</dbReference>
<evidence type="ECO:0000256" key="5">
    <source>
        <dbReference type="ARBA" id="ARBA00022989"/>
    </source>
</evidence>
<evidence type="ECO:0000259" key="8">
    <source>
        <dbReference type="Pfam" id="PF02366"/>
    </source>
</evidence>
<keyword evidence="10" id="KW-1185">Reference proteome</keyword>
<feature type="transmembrane region" description="Helical" evidence="7">
    <location>
        <begin position="16"/>
        <end position="40"/>
    </location>
</feature>
<feature type="transmembrane region" description="Helical" evidence="7">
    <location>
        <begin position="73"/>
        <end position="91"/>
    </location>
</feature>
<evidence type="ECO:0000256" key="7">
    <source>
        <dbReference type="SAM" id="Phobius"/>
    </source>
</evidence>
<keyword evidence="5 7" id="KW-1133">Transmembrane helix</keyword>
<proteinExistence type="predicted"/>
<dbReference type="AlphaFoldDB" id="V6HT56"/>
<evidence type="ECO:0000256" key="2">
    <source>
        <dbReference type="ARBA" id="ARBA00022676"/>
    </source>
</evidence>
<evidence type="ECO:0000313" key="10">
    <source>
        <dbReference type="Proteomes" id="UP000018747"/>
    </source>
</evidence>
<keyword evidence="4 7" id="KW-0812">Transmembrane</keyword>
<dbReference type="Proteomes" id="UP000018747">
    <property type="component" value="Unassembled WGS sequence"/>
</dbReference>
<gene>
    <name evidence="9" type="ORF">LEP1GSC062_1778</name>
</gene>
<evidence type="ECO:0000256" key="3">
    <source>
        <dbReference type="ARBA" id="ARBA00022679"/>
    </source>
</evidence>
<feature type="domain" description="ArnT-like N-terminal" evidence="8">
    <location>
        <begin position="21"/>
        <end position="94"/>
    </location>
</feature>
<reference evidence="9" key="1">
    <citation type="submission" date="2013-05" db="EMBL/GenBank/DDBJ databases">
        <authorList>
            <person name="Harkins D.M."/>
            <person name="Durkin A.S."/>
            <person name="Brinkac L.M."/>
            <person name="Haft D.H."/>
            <person name="Selengut J.D."/>
            <person name="Sanka R."/>
            <person name="DePew J."/>
            <person name="Purushe J."/>
            <person name="Hartskeerl R.A."/>
            <person name="Ahmed A."/>
            <person name="van der Linden H."/>
            <person name="Goris M.G.A."/>
            <person name="Vinetz J.M."/>
            <person name="Sutton G.G."/>
            <person name="Nierman W.C."/>
            <person name="Fouts D.E."/>
        </authorList>
    </citation>
    <scope>NUCLEOTIDE SEQUENCE [LARGE SCALE GENOMIC DNA]</scope>
    <source>
        <strain evidence="9">L 60</strain>
    </source>
</reference>
<comment type="caution">
    <text evidence="9">The sequence shown here is derived from an EMBL/GenBank/DDBJ whole genome shotgun (WGS) entry which is preliminary data.</text>
</comment>
<protein>
    <submittedName>
        <fullName evidence="9">Dolichyl-phosphate-mannose-protein mannosyltransferase domain protein</fullName>
    </submittedName>
</protein>